<dbReference type="Pfam" id="PF20463">
    <property type="entry name" value="PDH_C"/>
    <property type="match status" value="1"/>
</dbReference>
<dbReference type="GO" id="GO:0008977">
    <property type="term" value="F:prephenate dehydrogenase (NAD+) activity"/>
    <property type="evidence" value="ECO:0007669"/>
    <property type="project" value="InterPro"/>
</dbReference>
<protein>
    <submittedName>
        <fullName evidence="3">Prephenate/arogenate dehydrogenase</fullName>
    </submittedName>
</protein>
<dbReference type="Gene3D" id="3.40.50.720">
    <property type="entry name" value="NAD(P)-binding Rossmann-like Domain"/>
    <property type="match status" value="1"/>
</dbReference>
<dbReference type="PANTHER" id="PTHR21363:SF0">
    <property type="entry name" value="PREPHENATE DEHYDROGENASE [NADP(+)]"/>
    <property type="match status" value="1"/>
</dbReference>
<dbReference type="GO" id="GO:0070403">
    <property type="term" value="F:NAD+ binding"/>
    <property type="evidence" value="ECO:0007669"/>
    <property type="project" value="InterPro"/>
</dbReference>
<evidence type="ECO:0000313" key="3">
    <source>
        <dbReference type="EMBL" id="NEV67578.1"/>
    </source>
</evidence>
<dbReference type="GO" id="GO:0004665">
    <property type="term" value="F:prephenate dehydrogenase (NADP+) activity"/>
    <property type="evidence" value="ECO:0007669"/>
    <property type="project" value="InterPro"/>
</dbReference>
<dbReference type="PROSITE" id="PS51176">
    <property type="entry name" value="PDH_ADH"/>
    <property type="match status" value="1"/>
</dbReference>
<dbReference type="SUPFAM" id="SSF48179">
    <property type="entry name" value="6-phosphogluconate dehydrogenase C-terminal domain-like"/>
    <property type="match status" value="1"/>
</dbReference>
<evidence type="ECO:0000256" key="2">
    <source>
        <dbReference type="ARBA" id="ARBA00023002"/>
    </source>
</evidence>
<comment type="caution">
    <text evidence="3">The sequence shown here is derived from an EMBL/GenBank/DDBJ whole genome shotgun (WGS) entry which is preliminary data.</text>
</comment>
<dbReference type="InterPro" id="IPR046825">
    <property type="entry name" value="PDH_C"/>
</dbReference>
<dbReference type="Gene3D" id="1.10.3660.10">
    <property type="entry name" value="6-phosphogluconate dehydrogenase C-terminal like domain"/>
    <property type="match status" value="1"/>
</dbReference>
<comment type="similarity">
    <text evidence="1">Belongs to the prephenate/arogenate dehydrogenase family.</text>
</comment>
<dbReference type="InterPro" id="IPR046826">
    <property type="entry name" value="PDH_N"/>
</dbReference>
<accession>A0A0C1Y2Z5</accession>
<dbReference type="NCBIfam" id="NF005650">
    <property type="entry name" value="PRK07417.1"/>
    <property type="match status" value="1"/>
</dbReference>
<dbReference type="InterPro" id="IPR036291">
    <property type="entry name" value="NAD(P)-bd_dom_sf"/>
</dbReference>
<dbReference type="Pfam" id="PF02153">
    <property type="entry name" value="PDH_N"/>
    <property type="match status" value="1"/>
</dbReference>
<dbReference type="InterPro" id="IPR003099">
    <property type="entry name" value="Prephen_DH"/>
</dbReference>
<dbReference type="EMBL" id="JTHE02000003">
    <property type="protein sequence ID" value="NEV67578.1"/>
    <property type="molecule type" value="Genomic_DNA"/>
</dbReference>
<keyword evidence="2" id="KW-0560">Oxidoreductase</keyword>
<dbReference type="GO" id="GO:0006571">
    <property type="term" value="P:tyrosine biosynthetic process"/>
    <property type="evidence" value="ECO:0007669"/>
    <property type="project" value="InterPro"/>
</dbReference>
<evidence type="ECO:0000256" key="1">
    <source>
        <dbReference type="ARBA" id="ARBA00007964"/>
    </source>
</evidence>
<reference evidence="3" key="1">
    <citation type="submission" date="2014-11" db="EMBL/GenBank/DDBJ databases">
        <authorList>
            <person name="Malar M.C."/>
            <person name="Sen D."/>
            <person name="Tripathy S."/>
        </authorList>
    </citation>
    <scope>NUCLEOTIDE SEQUENCE</scope>
    <source>
        <strain evidence="3">BDU141951</strain>
    </source>
</reference>
<gene>
    <name evidence="3" type="ORF">QQ91_010660</name>
</gene>
<dbReference type="AlphaFoldDB" id="A0A0C1Y2Z5"/>
<proteinExistence type="inferred from homology"/>
<reference evidence="3" key="2">
    <citation type="journal article" date="2015" name="Genome Announc.">
        <title>Draft Genome Sequence of Filamentous Marine Cyanobacterium Lyngbya confervoides Strain BDU141951.</title>
        <authorList>
            <person name="Chandrababunaidu M.M."/>
            <person name="Sen D."/>
            <person name="Tripathy S."/>
        </authorList>
    </citation>
    <scope>NUCLEOTIDE SEQUENCE</scope>
    <source>
        <strain evidence="3">BDU141951</strain>
    </source>
</reference>
<organism evidence="3">
    <name type="scientific">Lyngbya confervoides BDU141951</name>
    <dbReference type="NCBI Taxonomy" id="1574623"/>
    <lineage>
        <taxon>Bacteria</taxon>
        <taxon>Bacillati</taxon>
        <taxon>Cyanobacteriota</taxon>
        <taxon>Cyanophyceae</taxon>
        <taxon>Oscillatoriophycideae</taxon>
        <taxon>Oscillatoriales</taxon>
        <taxon>Microcoleaceae</taxon>
        <taxon>Lyngbya</taxon>
    </lineage>
</organism>
<dbReference type="PANTHER" id="PTHR21363">
    <property type="entry name" value="PREPHENATE DEHYDROGENASE"/>
    <property type="match status" value="1"/>
</dbReference>
<dbReference type="InterPro" id="IPR050812">
    <property type="entry name" value="Preph/Arog_dehydrog"/>
</dbReference>
<dbReference type="FunFam" id="3.40.50.720:FF:000208">
    <property type="entry name" value="Prephenate dehydrogenase"/>
    <property type="match status" value="1"/>
</dbReference>
<sequence>MNIGIVGLGLIGGSLGLDFRQLGHEVYGVTRRPTTCEAAIACGAVDYASTDLQSLKSTDIVFLCTPIHLLEAIALELIPHLSPTTVLTDVGSVKGAIVHRLSAQWPNFVGGHPMAGKSEVGIAVAEAGLFAQRAYVITPTEQTPPTALALLTELAHSLQAQVFTCSPAVHDRAVAWISHLPVMVSGSLIQACLSESDETVRQLAQQFASSGFRDTSRVGGGHPELGLMMARYNRDEVLRSLQAYQQALQDLTEKIQQSDWEAVADVLATNYAARPDFIQSAPAPDKAVS</sequence>
<reference evidence="3" key="3">
    <citation type="submission" date="2020-02" db="EMBL/GenBank/DDBJ databases">
        <authorList>
            <person name="Sarangi A.N."/>
            <person name="Ghosh S."/>
            <person name="Mukherjee M."/>
            <person name="Tripathy S."/>
        </authorList>
    </citation>
    <scope>NUCLEOTIDE SEQUENCE</scope>
    <source>
        <strain evidence="3">BDU141951</strain>
    </source>
</reference>
<name>A0A0C1Y2Z5_9CYAN</name>
<dbReference type="InterPro" id="IPR008927">
    <property type="entry name" value="6-PGluconate_DH-like_C_sf"/>
</dbReference>
<dbReference type="SUPFAM" id="SSF51735">
    <property type="entry name" value="NAD(P)-binding Rossmann-fold domains"/>
    <property type="match status" value="1"/>
</dbReference>